<accession>A0ABQ4FXG0</accession>
<dbReference type="PROSITE" id="PS51186">
    <property type="entry name" value="GNAT"/>
    <property type="match status" value="1"/>
</dbReference>
<proteinExistence type="predicted"/>
<dbReference type="InterPro" id="IPR016181">
    <property type="entry name" value="Acyl_CoA_acyltransferase"/>
</dbReference>
<dbReference type="Gene3D" id="3.40.630.30">
    <property type="match status" value="1"/>
</dbReference>
<evidence type="ECO:0000256" key="1">
    <source>
        <dbReference type="ARBA" id="ARBA00022679"/>
    </source>
</evidence>
<gene>
    <name evidence="4" type="ORF">Mco01_24500</name>
</gene>
<dbReference type="InterPro" id="IPR050832">
    <property type="entry name" value="Bact_Acetyltransf"/>
</dbReference>
<evidence type="ECO:0000313" key="4">
    <source>
        <dbReference type="EMBL" id="GIH39450.1"/>
    </source>
</evidence>
<keyword evidence="2" id="KW-0012">Acyltransferase</keyword>
<feature type="domain" description="N-acetyltransferase" evidence="3">
    <location>
        <begin position="1"/>
        <end position="109"/>
    </location>
</feature>
<evidence type="ECO:0000256" key="2">
    <source>
        <dbReference type="ARBA" id="ARBA00023315"/>
    </source>
</evidence>
<keyword evidence="5" id="KW-1185">Reference proteome</keyword>
<dbReference type="EMBL" id="BOOC01000008">
    <property type="protein sequence ID" value="GIH39450.1"/>
    <property type="molecule type" value="Genomic_DNA"/>
</dbReference>
<dbReference type="Proteomes" id="UP000603904">
    <property type="component" value="Unassembled WGS sequence"/>
</dbReference>
<dbReference type="CDD" id="cd04301">
    <property type="entry name" value="NAT_SF"/>
    <property type="match status" value="1"/>
</dbReference>
<sequence length="109" mass="12054">MRHLSAFEQAGRLVGLASWRIMSTIRGRVLYVDDLVTDPGMRRMGAGRALLAWLERAGVAAGCQTIELDSAVTRSDAHRFYARVGLSISAFHFARTLAAGYGRTRNERD</sequence>
<keyword evidence="1" id="KW-0808">Transferase</keyword>
<dbReference type="SUPFAM" id="SSF55729">
    <property type="entry name" value="Acyl-CoA N-acyltransferases (Nat)"/>
    <property type="match status" value="1"/>
</dbReference>
<dbReference type="Pfam" id="PF00583">
    <property type="entry name" value="Acetyltransf_1"/>
    <property type="match status" value="1"/>
</dbReference>
<comment type="caution">
    <text evidence="4">The sequence shown here is derived from an EMBL/GenBank/DDBJ whole genome shotgun (WGS) entry which is preliminary data.</text>
</comment>
<name>A0ABQ4FXG0_9ACTN</name>
<reference evidence="4 5" key="1">
    <citation type="submission" date="2021-01" db="EMBL/GenBank/DDBJ databases">
        <title>Whole genome shotgun sequence of Microbispora corallina NBRC 16416.</title>
        <authorList>
            <person name="Komaki H."/>
            <person name="Tamura T."/>
        </authorList>
    </citation>
    <scope>NUCLEOTIDE SEQUENCE [LARGE SCALE GENOMIC DNA]</scope>
    <source>
        <strain evidence="4 5">NBRC 16416</strain>
    </source>
</reference>
<evidence type="ECO:0000259" key="3">
    <source>
        <dbReference type="PROSITE" id="PS51186"/>
    </source>
</evidence>
<dbReference type="InterPro" id="IPR000182">
    <property type="entry name" value="GNAT_dom"/>
</dbReference>
<dbReference type="RefSeq" id="WP_204056994.1">
    <property type="nucleotide sequence ID" value="NZ_BAAAGP010000004.1"/>
</dbReference>
<protein>
    <recommendedName>
        <fullName evidence="3">N-acetyltransferase domain-containing protein</fullName>
    </recommendedName>
</protein>
<organism evidence="4 5">
    <name type="scientific">Microbispora corallina</name>
    <dbReference type="NCBI Taxonomy" id="83302"/>
    <lineage>
        <taxon>Bacteria</taxon>
        <taxon>Bacillati</taxon>
        <taxon>Actinomycetota</taxon>
        <taxon>Actinomycetes</taxon>
        <taxon>Streptosporangiales</taxon>
        <taxon>Streptosporangiaceae</taxon>
        <taxon>Microbispora</taxon>
    </lineage>
</organism>
<dbReference type="PANTHER" id="PTHR43877">
    <property type="entry name" value="AMINOALKYLPHOSPHONATE N-ACETYLTRANSFERASE-RELATED-RELATED"/>
    <property type="match status" value="1"/>
</dbReference>
<evidence type="ECO:0000313" key="5">
    <source>
        <dbReference type="Proteomes" id="UP000603904"/>
    </source>
</evidence>